<dbReference type="GO" id="GO:0016757">
    <property type="term" value="F:glycosyltransferase activity"/>
    <property type="evidence" value="ECO:0007669"/>
    <property type="project" value="UniProtKB-KW"/>
</dbReference>
<dbReference type="PANTHER" id="PTHR22916:SF51">
    <property type="entry name" value="GLYCOSYLTRANSFERASE EPSH-RELATED"/>
    <property type="match status" value="1"/>
</dbReference>
<name>A0A174C0M2_BIFAD</name>
<evidence type="ECO:0000256" key="1">
    <source>
        <dbReference type="ARBA" id="ARBA00022676"/>
    </source>
</evidence>
<dbReference type="PANTHER" id="PTHR22916">
    <property type="entry name" value="GLYCOSYLTRANSFERASE"/>
    <property type="match status" value="1"/>
</dbReference>
<evidence type="ECO:0000313" key="5">
    <source>
        <dbReference type="EMBL" id="CUO05318.1"/>
    </source>
</evidence>
<evidence type="ECO:0000313" key="6">
    <source>
        <dbReference type="Proteomes" id="UP000095647"/>
    </source>
</evidence>
<dbReference type="CDD" id="cd00761">
    <property type="entry name" value="Glyco_tranf_GTA_type"/>
    <property type="match status" value="1"/>
</dbReference>
<keyword evidence="3" id="KW-1133">Transmembrane helix</keyword>
<dbReference type="InterPro" id="IPR029044">
    <property type="entry name" value="Nucleotide-diphossugar_trans"/>
</dbReference>
<feature type="transmembrane region" description="Helical" evidence="3">
    <location>
        <begin position="308"/>
        <end position="327"/>
    </location>
</feature>
<keyword evidence="3" id="KW-0812">Transmembrane</keyword>
<dbReference type="EMBL" id="CYYI01000012">
    <property type="protein sequence ID" value="CUO05318.1"/>
    <property type="molecule type" value="Genomic_DNA"/>
</dbReference>
<keyword evidence="2 5" id="KW-0808">Transferase</keyword>
<reference evidence="5 6" key="1">
    <citation type="submission" date="2015-09" db="EMBL/GenBank/DDBJ databases">
        <authorList>
            <consortium name="Pathogen Informatics"/>
        </authorList>
    </citation>
    <scope>NUCLEOTIDE SEQUENCE [LARGE SCALE GENOMIC DNA]</scope>
    <source>
        <strain evidence="5 6">2789STDY5608824</strain>
    </source>
</reference>
<dbReference type="InterPro" id="IPR001173">
    <property type="entry name" value="Glyco_trans_2-like"/>
</dbReference>
<evidence type="ECO:0000256" key="3">
    <source>
        <dbReference type="SAM" id="Phobius"/>
    </source>
</evidence>
<keyword evidence="3" id="KW-0472">Membrane</keyword>
<keyword evidence="1" id="KW-0328">Glycosyltransferase</keyword>
<organism evidence="5 6">
    <name type="scientific">Bifidobacterium adolescentis</name>
    <dbReference type="NCBI Taxonomy" id="1680"/>
    <lineage>
        <taxon>Bacteria</taxon>
        <taxon>Bacillati</taxon>
        <taxon>Actinomycetota</taxon>
        <taxon>Actinomycetes</taxon>
        <taxon>Bifidobacteriales</taxon>
        <taxon>Bifidobacteriaceae</taxon>
        <taxon>Bifidobacterium</taxon>
    </lineage>
</organism>
<dbReference type="SUPFAM" id="SSF53448">
    <property type="entry name" value="Nucleotide-diphospho-sugar transferases"/>
    <property type="match status" value="1"/>
</dbReference>
<protein>
    <submittedName>
        <fullName evidence="5">Putative glycosyltransferase</fullName>
    </submittedName>
</protein>
<accession>A0A174C0M2</accession>
<gene>
    <name evidence="5" type="primary">kfoC_3</name>
    <name evidence="5" type="ORF">ERS852382_01965</name>
</gene>
<dbReference type="Gene3D" id="3.90.550.10">
    <property type="entry name" value="Spore Coat Polysaccharide Biosynthesis Protein SpsA, Chain A"/>
    <property type="match status" value="1"/>
</dbReference>
<evidence type="ECO:0000256" key="2">
    <source>
        <dbReference type="ARBA" id="ARBA00022679"/>
    </source>
</evidence>
<feature type="domain" description="Glycosyltransferase 2-like" evidence="4">
    <location>
        <begin position="10"/>
        <end position="174"/>
    </location>
</feature>
<proteinExistence type="predicted"/>
<evidence type="ECO:0000259" key="4">
    <source>
        <dbReference type="Pfam" id="PF00535"/>
    </source>
</evidence>
<dbReference type="Proteomes" id="UP000095647">
    <property type="component" value="Unassembled WGS sequence"/>
</dbReference>
<sequence length="333" mass="38819">MSMSNQPLISVIVPIYKAEKYLSVCVESILKQTYRNLEIILVDDASPDMCPQICDEYAANDDRIIVIHKDNGGVAEARNAGLRAARGELIGFVDADDWLAPEMYAILYDNMLKEDADISAGGIIDCTGNQRIARLKDYFYLAGNTEEGLIYINAIKYMGRSVWDKLYRRELFDDVSFPSNFYVEDMAVTYAVFVKSKKFVFDSTPCYYYRHLEGSRSKNSEIVDVETPKYFYNKYYGVRAQYPKAAPYMLFVNFLSYMRVYEASLRSRDSEKYKNYRKSTREIIRNNWKYIVDGVSDQILKISFSQKLQFILLAYFPLLFHAVYRLYRFTKAR</sequence>
<dbReference type="Pfam" id="PF00535">
    <property type="entry name" value="Glycos_transf_2"/>
    <property type="match status" value="1"/>
</dbReference>
<dbReference type="AlphaFoldDB" id="A0A174C0M2"/>